<dbReference type="OrthoDB" id="482277at2"/>
<dbReference type="InterPro" id="IPR009288">
    <property type="entry name" value="AIG2-like_dom"/>
</dbReference>
<keyword evidence="3" id="KW-1185">Reference proteome</keyword>
<dbReference type="Pfam" id="PF06094">
    <property type="entry name" value="GGACT"/>
    <property type="match status" value="1"/>
</dbReference>
<proteinExistence type="predicted"/>
<dbReference type="EMBL" id="PTRA01000001">
    <property type="protein sequence ID" value="PQA58368.1"/>
    <property type="molecule type" value="Genomic_DNA"/>
</dbReference>
<gene>
    <name evidence="2" type="ORF">C5O19_01450</name>
</gene>
<dbReference type="InterPro" id="IPR013024">
    <property type="entry name" value="GGCT-like"/>
</dbReference>
<dbReference type="InterPro" id="IPR036568">
    <property type="entry name" value="GGCT-like_sf"/>
</dbReference>
<dbReference type="SUPFAM" id="SSF110857">
    <property type="entry name" value="Gamma-glutamyl cyclotransferase-like"/>
    <property type="match status" value="1"/>
</dbReference>
<evidence type="ECO:0000259" key="1">
    <source>
        <dbReference type="Pfam" id="PF06094"/>
    </source>
</evidence>
<dbReference type="AlphaFoldDB" id="A0A2S7IL62"/>
<dbReference type="Gene3D" id="3.10.490.10">
    <property type="entry name" value="Gamma-glutamyl cyclotransferase-like"/>
    <property type="match status" value="1"/>
</dbReference>
<protein>
    <submittedName>
        <fullName evidence="2">Gamma-glutamylcyclotransferase</fullName>
    </submittedName>
</protein>
<organism evidence="2 3">
    <name type="scientific">Siphonobacter curvatus</name>
    <dbReference type="NCBI Taxonomy" id="2094562"/>
    <lineage>
        <taxon>Bacteria</taxon>
        <taxon>Pseudomonadati</taxon>
        <taxon>Bacteroidota</taxon>
        <taxon>Cytophagia</taxon>
        <taxon>Cytophagales</taxon>
        <taxon>Cytophagaceae</taxon>
        <taxon>Siphonobacter</taxon>
    </lineage>
</organism>
<dbReference type="GO" id="GO:0016740">
    <property type="term" value="F:transferase activity"/>
    <property type="evidence" value="ECO:0007669"/>
    <property type="project" value="UniProtKB-KW"/>
</dbReference>
<evidence type="ECO:0000313" key="3">
    <source>
        <dbReference type="Proteomes" id="UP000239590"/>
    </source>
</evidence>
<dbReference type="RefSeq" id="WP_104709591.1">
    <property type="nucleotide sequence ID" value="NZ_PTRA01000001.1"/>
</dbReference>
<dbReference type="Proteomes" id="UP000239590">
    <property type="component" value="Unassembled WGS sequence"/>
</dbReference>
<dbReference type="CDD" id="cd06661">
    <property type="entry name" value="GGCT_like"/>
    <property type="match status" value="1"/>
</dbReference>
<sequence length="130" mass="15136">MNYLFVYGTLRRTANHAMHEVLQRQAQWVDEGSVPGKLYLIDWYPALIRSEETGDLVKGEVYWLPDPERTFAELDPYEGYYPEDEAHSDYLRQPETVQLSNGTTVQAWVYIYNLPTLGLTQIESGDFLNR</sequence>
<name>A0A2S7IL62_9BACT</name>
<accession>A0A2S7IL62</accession>
<comment type="caution">
    <text evidence="2">The sequence shown here is derived from an EMBL/GenBank/DDBJ whole genome shotgun (WGS) entry which is preliminary data.</text>
</comment>
<keyword evidence="2" id="KW-0808">Transferase</keyword>
<evidence type="ECO:0000313" key="2">
    <source>
        <dbReference type="EMBL" id="PQA58368.1"/>
    </source>
</evidence>
<feature type="domain" description="Gamma-glutamylcyclotransferase AIG2-like" evidence="1">
    <location>
        <begin position="4"/>
        <end position="128"/>
    </location>
</feature>
<reference evidence="3" key="1">
    <citation type="submission" date="2018-02" db="EMBL/GenBank/DDBJ databases">
        <title>Genome sequencing of Solimonas sp. HR-BB.</title>
        <authorList>
            <person name="Lee Y."/>
            <person name="Jeon C.O."/>
        </authorList>
    </citation>
    <scope>NUCLEOTIDE SEQUENCE [LARGE SCALE GENOMIC DNA]</scope>
    <source>
        <strain evidence="3">HR-U</strain>
    </source>
</reference>